<protein>
    <recommendedName>
        <fullName evidence="2">HD-GYP domain-containing protein</fullName>
    </recommendedName>
</protein>
<dbReference type="eggNOG" id="COG3437">
    <property type="taxonomic scope" value="Bacteria"/>
</dbReference>
<dbReference type="SMART" id="SM00471">
    <property type="entry name" value="HDc"/>
    <property type="match status" value="1"/>
</dbReference>
<keyword evidence="1" id="KW-0812">Transmembrane</keyword>
<keyword evidence="4" id="KW-1185">Reference proteome</keyword>
<dbReference type="Pfam" id="PF13487">
    <property type="entry name" value="HD_5"/>
    <property type="match status" value="1"/>
</dbReference>
<dbReference type="PANTHER" id="PTHR45228">
    <property type="entry name" value="CYCLIC DI-GMP PHOSPHODIESTERASE TM_0186-RELATED"/>
    <property type="match status" value="1"/>
</dbReference>
<feature type="domain" description="HD-GYP" evidence="2">
    <location>
        <begin position="91"/>
        <end position="286"/>
    </location>
</feature>
<dbReference type="HOGENOM" id="CLU_000445_92_0_4"/>
<dbReference type="CDD" id="cd00077">
    <property type="entry name" value="HDc"/>
    <property type="match status" value="1"/>
</dbReference>
<dbReference type="KEGG" id="sdr:SCD_n01440"/>
<name>S6AC48_SULDS</name>
<dbReference type="InterPro" id="IPR052020">
    <property type="entry name" value="Cyclic_di-GMP/3'3'-cGAMP_PDE"/>
</dbReference>
<reference evidence="3 4" key="1">
    <citation type="journal article" date="2012" name="Appl. Environ. Microbiol.">
        <title>Draft genome sequence of a psychrotolerant sulfur-oxidizing bacterium, Sulfuricella denitrificans skB26, and proteomic insights into cold adaptation.</title>
        <authorList>
            <person name="Watanabe T."/>
            <person name="Kojima H."/>
            <person name="Fukui M."/>
        </authorList>
    </citation>
    <scope>NUCLEOTIDE SEQUENCE [LARGE SCALE GENOMIC DNA]</scope>
    <source>
        <strain evidence="4">skB26</strain>
    </source>
</reference>
<accession>S6AC48</accession>
<dbReference type="AlphaFoldDB" id="S6AC48"/>
<feature type="transmembrane region" description="Helical" evidence="1">
    <location>
        <begin position="55"/>
        <end position="77"/>
    </location>
</feature>
<organism evidence="3 4">
    <name type="scientific">Sulfuricella denitrificans (strain DSM 22764 / NBRC 105220 / skB26)</name>
    <dbReference type="NCBI Taxonomy" id="1163617"/>
    <lineage>
        <taxon>Bacteria</taxon>
        <taxon>Pseudomonadati</taxon>
        <taxon>Pseudomonadota</taxon>
        <taxon>Betaproteobacteria</taxon>
        <taxon>Nitrosomonadales</taxon>
        <taxon>Sulfuricellaceae</taxon>
        <taxon>Sulfuricella</taxon>
    </lineage>
</organism>
<dbReference type="SUPFAM" id="SSF109604">
    <property type="entry name" value="HD-domain/PDEase-like"/>
    <property type="match status" value="1"/>
</dbReference>
<keyword evidence="1" id="KW-0472">Membrane</keyword>
<evidence type="ECO:0000259" key="2">
    <source>
        <dbReference type="PROSITE" id="PS51832"/>
    </source>
</evidence>
<dbReference type="InterPro" id="IPR037522">
    <property type="entry name" value="HD_GYP_dom"/>
</dbReference>
<evidence type="ECO:0000256" key="1">
    <source>
        <dbReference type="SAM" id="Phobius"/>
    </source>
</evidence>
<dbReference type="OrthoDB" id="9763857at2"/>
<dbReference type="RefSeq" id="WP_009205782.1">
    <property type="nucleotide sequence ID" value="NC_022357.1"/>
</dbReference>
<dbReference type="PROSITE" id="PS51832">
    <property type="entry name" value="HD_GYP"/>
    <property type="match status" value="1"/>
</dbReference>
<sequence>MNPAFTMTEDEQLTARKLERRDRNVLIFYGLFSLVVVVVEEAVVFYFHMADRFGIAPLLARGVIYLVLSTALWAMLLRANRRLVCKLMHEKQENHESVLLAYDNALGLKDSYTGGHGRRVAFYARQIATAFGLPQEESNSIGEAASLHDIGKIGIPDAILTKPGKLTPEEFSVIQKHPVMGAEIVQSIPLLSHHVPAVRHHHEHFDGSGYPDGLSGSDIPLAARIIAVADAFDAMSSNRSYRSGVSADRTLNEIAQAAGSHFDPEVVAAIARNSVRDTLFAAHREIS</sequence>
<evidence type="ECO:0000313" key="4">
    <source>
        <dbReference type="Proteomes" id="UP000015559"/>
    </source>
</evidence>
<feature type="transmembrane region" description="Helical" evidence="1">
    <location>
        <begin position="26"/>
        <end position="49"/>
    </location>
</feature>
<dbReference type="STRING" id="1163617.SCD_n01440"/>
<dbReference type="EMBL" id="AP013066">
    <property type="protein sequence ID" value="BAN35263.1"/>
    <property type="molecule type" value="Genomic_DNA"/>
</dbReference>
<dbReference type="Gene3D" id="1.10.3210.10">
    <property type="entry name" value="Hypothetical protein af1432"/>
    <property type="match status" value="1"/>
</dbReference>
<evidence type="ECO:0000313" key="3">
    <source>
        <dbReference type="EMBL" id="BAN35263.1"/>
    </source>
</evidence>
<gene>
    <name evidence="3" type="ORF">SCD_n01440</name>
</gene>
<dbReference type="Proteomes" id="UP000015559">
    <property type="component" value="Chromosome"/>
</dbReference>
<dbReference type="InterPro" id="IPR003607">
    <property type="entry name" value="HD/PDEase_dom"/>
</dbReference>
<keyword evidence="1" id="KW-1133">Transmembrane helix</keyword>
<dbReference type="GO" id="GO:0008081">
    <property type="term" value="F:phosphoric diester hydrolase activity"/>
    <property type="evidence" value="ECO:0007669"/>
    <property type="project" value="UniProtKB-ARBA"/>
</dbReference>
<dbReference type="PANTHER" id="PTHR45228:SF4">
    <property type="entry name" value="LIPOPROTEIN"/>
    <property type="match status" value="1"/>
</dbReference>
<proteinExistence type="predicted"/>